<feature type="compositionally biased region" description="Basic and acidic residues" evidence="1">
    <location>
        <begin position="15"/>
        <end position="33"/>
    </location>
</feature>
<reference evidence="2" key="1">
    <citation type="submission" date="2020-01" db="EMBL/GenBank/DDBJ databases">
        <title>Identification and distribution of gene clusters putatively required for synthesis of sphingolipid metabolism inhibitors in phylogenetically diverse species of the filamentous fungus Fusarium.</title>
        <authorList>
            <person name="Kim H.-S."/>
            <person name="Busman M."/>
            <person name="Brown D.W."/>
            <person name="Divon H."/>
            <person name="Uhlig S."/>
            <person name="Proctor R.H."/>
        </authorList>
    </citation>
    <scope>NUCLEOTIDE SEQUENCE</scope>
    <source>
        <strain evidence="2">NRRL 53441</strain>
    </source>
</reference>
<evidence type="ECO:0000256" key="1">
    <source>
        <dbReference type="SAM" id="MobiDB-lite"/>
    </source>
</evidence>
<feature type="compositionally biased region" description="Basic and acidic residues" evidence="1">
    <location>
        <begin position="79"/>
        <end position="109"/>
    </location>
</feature>
<comment type="caution">
    <text evidence="2">The sequence shown here is derived from an EMBL/GenBank/DDBJ whole genome shotgun (WGS) entry which is preliminary data.</text>
</comment>
<protein>
    <submittedName>
        <fullName evidence="2">Uncharacterized protein</fullName>
    </submittedName>
</protein>
<dbReference type="Proteomes" id="UP000605986">
    <property type="component" value="Unassembled WGS sequence"/>
</dbReference>
<keyword evidence="3" id="KW-1185">Reference proteome</keyword>
<feature type="region of interest" description="Disordered" evidence="1">
    <location>
        <begin position="1"/>
        <end position="36"/>
    </location>
</feature>
<feature type="region of interest" description="Disordered" evidence="1">
    <location>
        <begin position="70"/>
        <end position="122"/>
    </location>
</feature>
<feature type="compositionally biased region" description="Polar residues" evidence="1">
    <location>
        <begin position="1"/>
        <end position="14"/>
    </location>
</feature>
<evidence type="ECO:0000313" key="3">
    <source>
        <dbReference type="Proteomes" id="UP000605986"/>
    </source>
</evidence>
<dbReference type="AlphaFoldDB" id="A0A8H4KKI3"/>
<dbReference type="EMBL" id="JAADJG010000239">
    <property type="protein sequence ID" value="KAF4450868.1"/>
    <property type="molecule type" value="Genomic_DNA"/>
</dbReference>
<organism evidence="2 3">
    <name type="scientific">Fusarium austroafricanum</name>
    <dbReference type="NCBI Taxonomy" id="2364996"/>
    <lineage>
        <taxon>Eukaryota</taxon>
        <taxon>Fungi</taxon>
        <taxon>Dikarya</taxon>
        <taxon>Ascomycota</taxon>
        <taxon>Pezizomycotina</taxon>
        <taxon>Sordariomycetes</taxon>
        <taxon>Hypocreomycetidae</taxon>
        <taxon>Hypocreales</taxon>
        <taxon>Nectriaceae</taxon>
        <taxon>Fusarium</taxon>
        <taxon>Fusarium concolor species complex</taxon>
    </lineage>
</organism>
<gene>
    <name evidence="2" type="ORF">F53441_6091</name>
</gene>
<evidence type="ECO:0000313" key="2">
    <source>
        <dbReference type="EMBL" id="KAF4450868.1"/>
    </source>
</evidence>
<dbReference type="OrthoDB" id="3436397at2759"/>
<accession>A0A8H4KKI3</accession>
<sequence length="122" mass="13964">MTSQESGQNNNVQEETFKEQLDKAADNTRELENQKPNPIVEKSVFYHAWAFQQVMRTNLRSVTEYVPAAAKILPSQSPPKEEERPPGPPERPHHDDQIEDFVRDQHRSQGVDSILGESPNDE</sequence>
<name>A0A8H4KKI3_9HYPO</name>
<proteinExistence type="predicted"/>